<gene>
    <name evidence="2" type="ORF">SAMN05421874_10923</name>
</gene>
<name>A0A1G9D883_9ACTN</name>
<keyword evidence="1" id="KW-0472">Membrane</keyword>
<accession>A0A1G9D883</accession>
<dbReference type="Proteomes" id="UP000198683">
    <property type="component" value="Unassembled WGS sequence"/>
</dbReference>
<organism evidence="2 3">
    <name type="scientific">Nonomuraea maritima</name>
    <dbReference type="NCBI Taxonomy" id="683260"/>
    <lineage>
        <taxon>Bacteria</taxon>
        <taxon>Bacillati</taxon>
        <taxon>Actinomycetota</taxon>
        <taxon>Actinomycetes</taxon>
        <taxon>Streptosporangiales</taxon>
        <taxon>Streptosporangiaceae</taxon>
        <taxon>Nonomuraea</taxon>
    </lineage>
</organism>
<dbReference type="EMBL" id="FNFB01000009">
    <property type="protein sequence ID" value="SDK60092.1"/>
    <property type="molecule type" value="Genomic_DNA"/>
</dbReference>
<sequence length="91" mass="9575">MASVLTILAIRHRAESVAAPPEMTTLATAVHRTVTWGMLPIGSTVAGVVGTAFGLRAADTAALCMIPLLARSMRHTHRLTRPTGRSQDGVT</sequence>
<evidence type="ECO:0000313" key="3">
    <source>
        <dbReference type="Proteomes" id="UP000198683"/>
    </source>
</evidence>
<evidence type="ECO:0000256" key="1">
    <source>
        <dbReference type="SAM" id="Phobius"/>
    </source>
</evidence>
<dbReference type="STRING" id="683260.SAMN05421874_10923"/>
<reference evidence="2 3" key="1">
    <citation type="submission" date="2016-10" db="EMBL/GenBank/DDBJ databases">
        <authorList>
            <person name="de Groot N.N."/>
        </authorList>
    </citation>
    <scope>NUCLEOTIDE SEQUENCE [LARGE SCALE GENOMIC DNA]</scope>
    <source>
        <strain evidence="2 3">CGMCC 4.5681</strain>
    </source>
</reference>
<feature type="transmembrane region" description="Helical" evidence="1">
    <location>
        <begin position="34"/>
        <end position="55"/>
    </location>
</feature>
<keyword evidence="1" id="KW-1133">Transmembrane helix</keyword>
<evidence type="ECO:0008006" key="4">
    <source>
        <dbReference type="Google" id="ProtNLM"/>
    </source>
</evidence>
<proteinExistence type="predicted"/>
<dbReference type="AlphaFoldDB" id="A0A1G9D883"/>
<keyword evidence="3" id="KW-1185">Reference proteome</keyword>
<keyword evidence="1" id="KW-0812">Transmembrane</keyword>
<evidence type="ECO:0000313" key="2">
    <source>
        <dbReference type="EMBL" id="SDK60092.1"/>
    </source>
</evidence>
<protein>
    <recommendedName>
        <fullName evidence="4">Transmembrane secretion effector</fullName>
    </recommendedName>
</protein>